<sequence length="376" mass="43025">MQKSSYVPSIYISYAWGSESEAIAEAVEKEFQKRGLRIIRDKNDLGYKGRIKDFMEQIGRGKYVILIISNKYLRSENCMFELLQIFENRDFYERIFPVVLDEVKIAKAVDRLDLLKYWENETENLNNKIKELKELSNIQGVTDDLNLYTAIRGNIARLTHILKDINTLNTDRHIKSDFKQLYELVEVKVKSDVHDENQNKKEVVGDAVPAEVDRSSLKDKKKDKTKIFKRIALLIAFLLVVVAAFQTITKWGPGNEKEIPLDSTIVKGEKTDSLSDLEAENPETILYKEVVSDDKEEVPVSNIKYDVKLIVPSTMAQATVLVDGKRAEIIDRGLISITVRITKKAKSHHFEINDGLDKCATDILINKDNVQLTLCN</sequence>
<organism evidence="3 4">
    <name type="scientific">Arenibacter certesii</name>
    <dbReference type="NCBI Taxonomy" id="228955"/>
    <lineage>
        <taxon>Bacteria</taxon>
        <taxon>Pseudomonadati</taxon>
        <taxon>Bacteroidota</taxon>
        <taxon>Flavobacteriia</taxon>
        <taxon>Flavobacteriales</taxon>
        <taxon>Flavobacteriaceae</taxon>
        <taxon>Arenibacter</taxon>
    </lineage>
</organism>
<comment type="caution">
    <text evidence="3">The sequence shown here is derived from an EMBL/GenBank/DDBJ whole genome shotgun (WGS) entry which is preliminary data.</text>
</comment>
<dbReference type="Pfam" id="PF13676">
    <property type="entry name" value="TIR_2"/>
    <property type="match status" value="1"/>
</dbReference>
<dbReference type="EMBL" id="BMWP01000014">
    <property type="protein sequence ID" value="GGW37092.1"/>
    <property type="molecule type" value="Genomic_DNA"/>
</dbReference>
<name>A0A918IXR2_9FLAO</name>
<feature type="transmembrane region" description="Helical" evidence="1">
    <location>
        <begin position="227"/>
        <end position="245"/>
    </location>
</feature>
<reference evidence="3" key="2">
    <citation type="submission" date="2020-09" db="EMBL/GenBank/DDBJ databases">
        <authorList>
            <person name="Sun Q."/>
            <person name="Kim S."/>
        </authorList>
    </citation>
    <scope>NUCLEOTIDE SEQUENCE</scope>
    <source>
        <strain evidence="3">KCTC 12113</strain>
    </source>
</reference>
<dbReference type="SUPFAM" id="SSF52200">
    <property type="entry name" value="Toll/Interleukin receptor TIR domain"/>
    <property type="match status" value="1"/>
</dbReference>
<dbReference type="RefSeq" id="WP_051315628.1">
    <property type="nucleotide sequence ID" value="NZ_BMWP01000014.1"/>
</dbReference>
<gene>
    <name evidence="3" type="ORF">GCM10007383_22440</name>
</gene>
<evidence type="ECO:0000313" key="3">
    <source>
        <dbReference type="EMBL" id="GGW37092.1"/>
    </source>
</evidence>
<evidence type="ECO:0000256" key="1">
    <source>
        <dbReference type="SAM" id="Phobius"/>
    </source>
</evidence>
<reference evidence="3" key="1">
    <citation type="journal article" date="2014" name="Int. J. Syst. Evol. Microbiol.">
        <title>Complete genome sequence of Corynebacterium casei LMG S-19264T (=DSM 44701T), isolated from a smear-ripened cheese.</title>
        <authorList>
            <consortium name="US DOE Joint Genome Institute (JGI-PGF)"/>
            <person name="Walter F."/>
            <person name="Albersmeier A."/>
            <person name="Kalinowski J."/>
            <person name="Ruckert C."/>
        </authorList>
    </citation>
    <scope>NUCLEOTIDE SEQUENCE</scope>
    <source>
        <strain evidence="3">KCTC 12113</strain>
    </source>
</reference>
<keyword evidence="1" id="KW-0812">Transmembrane</keyword>
<keyword evidence="1" id="KW-1133">Transmembrane helix</keyword>
<protein>
    <recommendedName>
        <fullName evidence="2">TIR domain-containing protein</fullName>
    </recommendedName>
</protein>
<evidence type="ECO:0000259" key="2">
    <source>
        <dbReference type="PROSITE" id="PS50104"/>
    </source>
</evidence>
<dbReference type="InterPro" id="IPR035897">
    <property type="entry name" value="Toll_tir_struct_dom_sf"/>
</dbReference>
<keyword evidence="1" id="KW-0472">Membrane</keyword>
<dbReference type="PROSITE" id="PS50104">
    <property type="entry name" value="TIR"/>
    <property type="match status" value="1"/>
</dbReference>
<dbReference type="AlphaFoldDB" id="A0A918IXR2"/>
<accession>A0A918IXR2</accession>
<dbReference type="Gene3D" id="3.40.50.10140">
    <property type="entry name" value="Toll/interleukin-1 receptor homology (TIR) domain"/>
    <property type="match status" value="1"/>
</dbReference>
<feature type="domain" description="TIR" evidence="2">
    <location>
        <begin position="6"/>
        <end position="136"/>
    </location>
</feature>
<dbReference type="GO" id="GO:0007165">
    <property type="term" value="P:signal transduction"/>
    <property type="evidence" value="ECO:0007669"/>
    <property type="project" value="InterPro"/>
</dbReference>
<keyword evidence="4" id="KW-1185">Reference proteome</keyword>
<dbReference type="InterPro" id="IPR000157">
    <property type="entry name" value="TIR_dom"/>
</dbReference>
<dbReference type="Proteomes" id="UP000634668">
    <property type="component" value="Unassembled WGS sequence"/>
</dbReference>
<evidence type="ECO:0000313" key="4">
    <source>
        <dbReference type="Proteomes" id="UP000634668"/>
    </source>
</evidence>
<proteinExistence type="predicted"/>